<dbReference type="Gene3D" id="1.10.10.60">
    <property type="entry name" value="Homeodomain-like"/>
    <property type="match status" value="1"/>
</dbReference>
<dbReference type="GO" id="GO:0046677">
    <property type="term" value="P:response to antibiotic"/>
    <property type="evidence" value="ECO:0007669"/>
    <property type="project" value="InterPro"/>
</dbReference>
<dbReference type="SUPFAM" id="SSF46689">
    <property type="entry name" value="Homeodomain-like"/>
    <property type="match status" value="1"/>
</dbReference>
<evidence type="ECO:0000256" key="1">
    <source>
        <dbReference type="ARBA" id="ARBA00002856"/>
    </source>
</evidence>
<feature type="domain" description="HTH tetR-type" evidence="7">
    <location>
        <begin position="8"/>
        <end position="68"/>
    </location>
</feature>
<evidence type="ECO:0000313" key="8">
    <source>
        <dbReference type="EMBL" id="MXP42062.1"/>
    </source>
</evidence>
<dbReference type="InterPro" id="IPR003012">
    <property type="entry name" value="Tet_transcr_reg_TetR"/>
</dbReference>
<evidence type="ECO:0000256" key="3">
    <source>
        <dbReference type="ARBA" id="ARBA00023125"/>
    </source>
</evidence>
<dbReference type="SUPFAM" id="SSF48498">
    <property type="entry name" value="Tetracyclin repressor-like, C-terminal domain"/>
    <property type="match status" value="1"/>
</dbReference>
<dbReference type="Pfam" id="PF00440">
    <property type="entry name" value="TetR_N"/>
    <property type="match status" value="1"/>
</dbReference>
<dbReference type="InterPro" id="IPR036271">
    <property type="entry name" value="Tet_transcr_reg_TetR-rel_C_sf"/>
</dbReference>
<dbReference type="EMBL" id="WTYK01000005">
    <property type="protein sequence ID" value="MXP42062.1"/>
    <property type="molecule type" value="Genomic_DNA"/>
</dbReference>
<feature type="region of interest" description="Disordered" evidence="6">
    <location>
        <begin position="190"/>
        <end position="213"/>
    </location>
</feature>
<keyword evidence="2" id="KW-0805">Transcription regulation</keyword>
<dbReference type="PANTHER" id="PTHR30055:SF151">
    <property type="entry name" value="TRANSCRIPTIONAL REGULATORY PROTEIN"/>
    <property type="match status" value="1"/>
</dbReference>
<dbReference type="GO" id="GO:0003700">
    <property type="term" value="F:DNA-binding transcription factor activity"/>
    <property type="evidence" value="ECO:0007669"/>
    <property type="project" value="TreeGrafter"/>
</dbReference>
<evidence type="ECO:0000313" key="9">
    <source>
        <dbReference type="Proteomes" id="UP000469159"/>
    </source>
</evidence>
<evidence type="ECO:0000259" key="7">
    <source>
        <dbReference type="PROSITE" id="PS50977"/>
    </source>
</evidence>
<gene>
    <name evidence="8" type="ORF">GRI75_10460</name>
</gene>
<dbReference type="RefSeq" id="WP_160746915.1">
    <property type="nucleotide sequence ID" value="NZ_WTYK01000005.1"/>
</dbReference>
<reference evidence="8 9" key="1">
    <citation type="submission" date="2019-12" db="EMBL/GenBank/DDBJ databases">
        <title>Genomic-based taxomic classification of the family Erythrobacteraceae.</title>
        <authorList>
            <person name="Xu L."/>
        </authorList>
    </citation>
    <scope>NUCLEOTIDE SEQUENCE [LARGE SCALE GENOMIC DNA]</scope>
    <source>
        <strain evidence="8 9">MCCC 1K02066</strain>
    </source>
</reference>
<name>A0A6I4UT30_9SPHN</name>
<feature type="compositionally biased region" description="Basic and acidic residues" evidence="6">
    <location>
        <begin position="196"/>
        <end position="205"/>
    </location>
</feature>
<sequence>MGTRVAQPLDRATVLREAFALLDERGFSGLSLRSLADRLGVQAPAFYWHFSSKAELLGHMSAAIYRDARTAVQPCDDWTTWLITYGRALRQRFSSQPGAARICAIAQPLEGEVSITAASIAEPLTQHSVAEELALDAIAAVTSLAIGWSAYEPQGTMRSYLEDLMDFDESFEVGLDALIAGFKAKRGAVHRGSRRSTSERADGRGARGVRILP</sequence>
<dbReference type="Proteomes" id="UP000469159">
    <property type="component" value="Unassembled WGS sequence"/>
</dbReference>
<dbReference type="PRINTS" id="PR00400">
    <property type="entry name" value="TETREPRESSOR"/>
</dbReference>
<accession>A0A6I4UT30</accession>
<keyword evidence="4" id="KW-0804">Transcription</keyword>
<dbReference type="InterPro" id="IPR001647">
    <property type="entry name" value="HTH_TetR"/>
</dbReference>
<dbReference type="InterPro" id="IPR009057">
    <property type="entry name" value="Homeodomain-like_sf"/>
</dbReference>
<dbReference type="InterPro" id="IPR050109">
    <property type="entry name" value="HTH-type_TetR-like_transc_reg"/>
</dbReference>
<keyword evidence="9" id="KW-1185">Reference proteome</keyword>
<feature type="DNA-binding region" description="H-T-H motif" evidence="5">
    <location>
        <begin position="31"/>
        <end position="50"/>
    </location>
</feature>
<proteinExistence type="predicted"/>
<dbReference type="PANTHER" id="PTHR30055">
    <property type="entry name" value="HTH-TYPE TRANSCRIPTIONAL REGULATOR RUTR"/>
    <property type="match status" value="1"/>
</dbReference>
<dbReference type="PROSITE" id="PS50977">
    <property type="entry name" value="HTH_TETR_2"/>
    <property type="match status" value="1"/>
</dbReference>
<keyword evidence="3 5" id="KW-0238">DNA-binding</keyword>
<evidence type="ECO:0000256" key="5">
    <source>
        <dbReference type="PROSITE-ProRule" id="PRU00335"/>
    </source>
</evidence>
<dbReference type="InterPro" id="IPR023772">
    <property type="entry name" value="DNA-bd_HTH_TetR-type_CS"/>
</dbReference>
<dbReference type="GO" id="GO:0000976">
    <property type="term" value="F:transcription cis-regulatory region binding"/>
    <property type="evidence" value="ECO:0007669"/>
    <property type="project" value="TreeGrafter"/>
</dbReference>
<dbReference type="OrthoDB" id="4541465at2"/>
<comment type="caution">
    <text evidence="8">The sequence shown here is derived from an EMBL/GenBank/DDBJ whole genome shotgun (WGS) entry which is preliminary data.</text>
</comment>
<dbReference type="GO" id="GO:0045892">
    <property type="term" value="P:negative regulation of DNA-templated transcription"/>
    <property type="evidence" value="ECO:0007669"/>
    <property type="project" value="InterPro"/>
</dbReference>
<dbReference type="PRINTS" id="PR00455">
    <property type="entry name" value="HTHTETR"/>
</dbReference>
<evidence type="ECO:0000256" key="2">
    <source>
        <dbReference type="ARBA" id="ARBA00023015"/>
    </source>
</evidence>
<comment type="function">
    <text evidence="1">TetR is the repressor of the tetracycline resistance element; its N-terminal region forms a helix-turn-helix structure and binds DNA. Binding of tetracycline to TetR reduces the repressor affinity for the tetracycline resistance gene (tetA) promoter operator sites.</text>
</comment>
<organism evidence="8 9">
    <name type="scientific">Croceibacterium soli</name>
    <dbReference type="NCBI Taxonomy" id="1739690"/>
    <lineage>
        <taxon>Bacteria</taxon>
        <taxon>Pseudomonadati</taxon>
        <taxon>Pseudomonadota</taxon>
        <taxon>Alphaproteobacteria</taxon>
        <taxon>Sphingomonadales</taxon>
        <taxon>Erythrobacteraceae</taxon>
        <taxon>Croceibacterium</taxon>
    </lineage>
</organism>
<dbReference type="Gene3D" id="1.10.357.10">
    <property type="entry name" value="Tetracycline Repressor, domain 2"/>
    <property type="match status" value="1"/>
</dbReference>
<evidence type="ECO:0000256" key="4">
    <source>
        <dbReference type="ARBA" id="ARBA00023163"/>
    </source>
</evidence>
<dbReference type="AlphaFoldDB" id="A0A6I4UT30"/>
<evidence type="ECO:0000256" key="6">
    <source>
        <dbReference type="SAM" id="MobiDB-lite"/>
    </source>
</evidence>
<dbReference type="PROSITE" id="PS01081">
    <property type="entry name" value="HTH_TETR_1"/>
    <property type="match status" value="1"/>
</dbReference>
<protein>
    <submittedName>
        <fullName evidence="8">TetR family transcriptional regulator</fullName>
    </submittedName>
</protein>